<feature type="region of interest" description="Disordered" evidence="1">
    <location>
        <begin position="132"/>
        <end position="211"/>
    </location>
</feature>
<feature type="compositionally biased region" description="Low complexity" evidence="1">
    <location>
        <begin position="95"/>
        <end position="105"/>
    </location>
</feature>
<name>A0A9X3XI97_9BACT</name>
<gene>
    <name evidence="2" type="ORF">KEG57_49960</name>
</gene>
<dbReference type="Proteomes" id="UP001151081">
    <property type="component" value="Unassembled WGS sequence"/>
</dbReference>
<protein>
    <submittedName>
        <fullName evidence="2">Helix-turn-helix domain-containing protein</fullName>
    </submittedName>
</protein>
<organism evidence="2 3">
    <name type="scientific">Polyangium jinanense</name>
    <dbReference type="NCBI Taxonomy" id="2829994"/>
    <lineage>
        <taxon>Bacteria</taxon>
        <taxon>Pseudomonadati</taxon>
        <taxon>Myxococcota</taxon>
        <taxon>Polyangia</taxon>
        <taxon>Polyangiales</taxon>
        <taxon>Polyangiaceae</taxon>
        <taxon>Polyangium</taxon>
    </lineage>
</organism>
<keyword evidence="3" id="KW-1185">Reference proteome</keyword>
<reference evidence="2 3" key="1">
    <citation type="submission" date="2021-04" db="EMBL/GenBank/DDBJ databases">
        <title>Genome analysis of Polyangium sp.</title>
        <authorList>
            <person name="Li Y."/>
            <person name="Wang J."/>
        </authorList>
    </citation>
    <scope>NUCLEOTIDE SEQUENCE [LARGE SCALE GENOMIC DNA]</scope>
    <source>
        <strain evidence="2 3">SDU14</strain>
    </source>
</reference>
<sequence length="527" mass="56805">MLAQLVRHSDASGRCWMSARTIAAKVGVYNTRTVRAAVDELVKSGWLDATPMTWAQLAAEQRAAGRPVPRRGDVGQAPNLYTVRDGRGGPVTSEGRTPPTTTGPGIVRIAPVAQGSTRTDVHMDIRTQAMVPLARADEPLERAASTSPRKVPEGGQGPKSPRDQGPKSPGGPRAEEPHDLDPVESMSRMESGGREARPWQSTHGSKEVRGEDRGWVKTWEVLATAHAEQTKHVYGLPPLPPDLKREQREAMAECLDGAAVEVCAKLRARGLERDRTELCRELAAQVMKLYFKRKTSHLVQTSHALRDLPRELHARMTEAMAALLRKSHDATQPRRPRPEPTAPKAPVEQARAAATVTQLCMAFAPPGQQRRVDRHELEAGLGLAPLEDAGSPTQDEPEPVPVEPEQPQIVASPPAPPPPLEAPREAGPQAAPCGPPPEFRGWSPHRSASPRVTAALEQLRAALGPELVPEPEVPAEAEALAVTQRPLGRAGAPRWGAVGPRPAKVRHALPQLEELEEGQGGGATPME</sequence>
<proteinExistence type="predicted"/>
<feature type="compositionally biased region" description="Basic and acidic residues" evidence="1">
    <location>
        <begin position="326"/>
        <end position="338"/>
    </location>
</feature>
<feature type="region of interest" description="Disordered" evidence="1">
    <location>
        <begin position="64"/>
        <end position="107"/>
    </location>
</feature>
<dbReference type="AlphaFoldDB" id="A0A9X3XI97"/>
<comment type="caution">
    <text evidence="2">The sequence shown here is derived from an EMBL/GenBank/DDBJ whole genome shotgun (WGS) entry which is preliminary data.</text>
</comment>
<evidence type="ECO:0000256" key="1">
    <source>
        <dbReference type="SAM" id="MobiDB-lite"/>
    </source>
</evidence>
<dbReference type="Pfam" id="PF13730">
    <property type="entry name" value="HTH_36"/>
    <property type="match status" value="1"/>
</dbReference>
<feature type="region of interest" description="Disordered" evidence="1">
    <location>
        <begin position="325"/>
        <end position="351"/>
    </location>
</feature>
<evidence type="ECO:0000313" key="3">
    <source>
        <dbReference type="Proteomes" id="UP001151081"/>
    </source>
</evidence>
<evidence type="ECO:0000313" key="2">
    <source>
        <dbReference type="EMBL" id="MDC3988691.1"/>
    </source>
</evidence>
<feature type="region of interest" description="Disordered" evidence="1">
    <location>
        <begin position="383"/>
        <end position="453"/>
    </location>
</feature>
<accession>A0A9X3XI97</accession>
<dbReference type="EMBL" id="JAGTJJ010000080">
    <property type="protein sequence ID" value="MDC3988691.1"/>
    <property type="molecule type" value="Genomic_DNA"/>
</dbReference>